<dbReference type="Proteomes" id="UP000011944">
    <property type="component" value="Unassembled WGS sequence"/>
</dbReference>
<accession>M1ZN57</accession>
<dbReference type="AlphaFoldDB" id="M1ZN57"/>
<sequence>SIIAVTVLDNNKTLSNILNFGADDIINKPLDENLFIAKLKSNIRIYTLNKKIKSILKEMKNK</sequence>
<dbReference type="Gene3D" id="3.40.50.2300">
    <property type="match status" value="1"/>
</dbReference>
<dbReference type="InterPro" id="IPR011006">
    <property type="entry name" value="CheY-like_superfamily"/>
</dbReference>
<organism evidence="1 2">
    <name type="scientific">Clostridium botulinum CFSAN001627</name>
    <dbReference type="NCBI Taxonomy" id="1232189"/>
    <lineage>
        <taxon>Bacteria</taxon>
        <taxon>Bacillati</taxon>
        <taxon>Bacillota</taxon>
        <taxon>Clostridia</taxon>
        <taxon>Eubacteriales</taxon>
        <taxon>Clostridiaceae</taxon>
        <taxon>Clostridium</taxon>
    </lineage>
</organism>
<dbReference type="EMBL" id="AMXI01001476">
    <property type="protein sequence ID" value="EKN38915.1"/>
    <property type="molecule type" value="Genomic_DNA"/>
</dbReference>
<reference evidence="1 2" key="2">
    <citation type="submission" date="2013-03" db="EMBL/GenBank/DDBJ databases">
        <title>Diversity in Clostridium botulinum.</title>
        <authorList>
            <person name="Timme R.E."/>
            <person name="Allard M."/>
            <person name="Luo Y."/>
            <person name="Strain E."/>
            <person name="Gonzalez-Escalona N."/>
            <person name="Brown E."/>
        </authorList>
    </citation>
    <scope>NUCLEOTIDE SEQUENCE [LARGE SCALE GENOMIC DNA]</scope>
    <source>
        <strain evidence="1 2">CFSAN001627</strain>
    </source>
</reference>
<proteinExistence type="predicted"/>
<protein>
    <submittedName>
        <fullName evidence="1">Response regulator</fullName>
    </submittedName>
</protein>
<reference evidence="1 2" key="1">
    <citation type="submission" date="2012-10" db="EMBL/GenBank/DDBJ databases">
        <authorList>
            <person name="Strain E.A."/>
            <person name="Brown E."/>
            <person name="Allard M.W."/>
            <person name="Gonzalez-Escalona N."/>
            <person name="Timme R."/>
        </authorList>
    </citation>
    <scope>NUCLEOTIDE SEQUENCE [LARGE SCALE GENOMIC DNA]</scope>
    <source>
        <strain evidence="1 2">CFSAN001627</strain>
    </source>
</reference>
<evidence type="ECO:0000313" key="1">
    <source>
        <dbReference type="EMBL" id="EKN38915.1"/>
    </source>
</evidence>
<evidence type="ECO:0000313" key="2">
    <source>
        <dbReference type="Proteomes" id="UP000011944"/>
    </source>
</evidence>
<name>M1ZN57_CLOBO</name>
<gene>
    <name evidence="1" type="ORF">CFSAN001627_23379</name>
</gene>
<comment type="caution">
    <text evidence="1">The sequence shown here is derived from an EMBL/GenBank/DDBJ whole genome shotgun (WGS) entry which is preliminary data.</text>
</comment>
<dbReference type="SUPFAM" id="SSF52172">
    <property type="entry name" value="CheY-like"/>
    <property type="match status" value="1"/>
</dbReference>
<feature type="non-terminal residue" evidence="1">
    <location>
        <position position="1"/>
    </location>
</feature>
<dbReference type="PATRIC" id="fig|1232189.3.peg.3646"/>